<dbReference type="Proteomes" id="UP001152599">
    <property type="component" value="Unassembled WGS sequence"/>
</dbReference>
<dbReference type="Pfam" id="PF04238">
    <property type="entry name" value="DUF420"/>
    <property type="match status" value="1"/>
</dbReference>
<keyword evidence="1" id="KW-1133">Transmembrane helix</keyword>
<feature type="transmembrane region" description="Helical" evidence="1">
    <location>
        <begin position="35"/>
        <end position="52"/>
    </location>
</feature>
<sequence length="143" mass="15798">MTAVMLLSLISPFGVYYAVQLAKRKDFKAHRKIQNIIFIICVVGVLALEGLIRAEGGSGSLASASEYYHTSFFKFTLISHIIVAVLSYLLWTILIIISNIKFQKSLPGKLSKFHKTAGLIVFGGLIYTAITALIVYLMTLNLI</sequence>
<protein>
    <submittedName>
        <fullName evidence="2">DUF420 domain-containing protein</fullName>
    </submittedName>
</protein>
<feature type="transmembrane region" description="Helical" evidence="1">
    <location>
        <begin position="6"/>
        <end position="23"/>
    </location>
</feature>
<comment type="caution">
    <text evidence="2">The sequence shown here is derived from an EMBL/GenBank/DDBJ whole genome shotgun (WGS) entry which is preliminary data.</text>
</comment>
<evidence type="ECO:0000313" key="3">
    <source>
        <dbReference type="Proteomes" id="UP001152599"/>
    </source>
</evidence>
<evidence type="ECO:0000313" key="2">
    <source>
        <dbReference type="EMBL" id="MDG4945604.1"/>
    </source>
</evidence>
<accession>A0A9X4MX47</accession>
<feature type="transmembrane region" description="Helical" evidence="1">
    <location>
        <begin position="117"/>
        <end position="138"/>
    </location>
</feature>
<proteinExistence type="predicted"/>
<dbReference type="EMBL" id="JANCMU010000001">
    <property type="protein sequence ID" value="MDG4945604.1"/>
    <property type="molecule type" value="Genomic_DNA"/>
</dbReference>
<keyword evidence="1" id="KW-0472">Membrane</keyword>
<dbReference type="AlphaFoldDB" id="A0A9X4MX47"/>
<evidence type="ECO:0000256" key="1">
    <source>
        <dbReference type="SAM" id="Phobius"/>
    </source>
</evidence>
<keyword evidence="1" id="KW-0812">Transmembrane</keyword>
<name>A0A9X4MX47_9FLAO</name>
<keyword evidence="3" id="KW-1185">Reference proteome</keyword>
<feature type="transmembrane region" description="Helical" evidence="1">
    <location>
        <begin position="72"/>
        <end position="97"/>
    </location>
</feature>
<gene>
    <name evidence="2" type="ORF">NMK71_04190</name>
</gene>
<organism evidence="2 3">
    <name type="scientific">Profundicola chukchiensis</name>
    <dbReference type="NCBI Taxonomy" id="2961959"/>
    <lineage>
        <taxon>Bacteria</taxon>
        <taxon>Pseudomonadati</taxon>
        <taxon>Bacteroidota</taxon>
        <taxon>Flavobacteriia</taxon>
        <taxon>Flavobacteriales</taxon>
        <taxon>Weeksellaceae</taxon>
        <taxon>Profundicola</taxon>
    </lineage>
</organism>
<reference evidence="2" key="1">
    <citation type="submission" date="2022-07" db="EMBL/GenBank/DDBJ databases">
        <title>Description and genome-wide analysis of Profundicola chukchiensis gen. nov., sp. nov., marine bacteria isolated from bottom sediments of the Chukchi Sea.</title>
        <authorList>
            <person name="Romanenko L."/>
            <person name="Otstavnykh N."/>
            <person name="Kurilenko V."/>
            <person name="Eremeev V."/>
            <person name="Velansky P."/>
            <person name="Mikhailov V."/>
            <person name="Isaeva M."/>
        </authorList>
    </citation>
    <scope>NUCLEOTIDE SEQUENCE</scope>
    <source>
        <strain evidence="2">KMM 9713</strain>
    </source>
</reference>
<dbReference type="InterPro" id="IPR007352">
    <property type="entry name" value="DUF420"/>
</dbReference>